<dbReference type="EMBL" id="JAASAN010000005">
    <property type="protein sequence ID" value="NIL27693.1"/>
    <property type="molecule type" value="Genomic_DNA"/>
</dbReference>
<dbReference type="AlphaFoldDB" id="A0AA90XZV8"/>
<accession>A0AA90XZV8</accession>
<evidence type="ECO:0000313" key="2">
    <source>
        <dbReference type="EMBL" id="NIL27693.1"/>
    </source>
</evidence>
<organism evidence="2 3">
    <name type="scientific">Yersinia massiliensis</name>
    <dbReference type="NCBI Taxonomy" id="419257"/>
    <lineage>
        <taxon>Bacteria</taxon>
        <taxon>Pseudomonadati</taxon>
        <taxon>Pseudomonadota</taxon>
        <taxon>Gammaproteobacteria</taxon>
        <taxon>Enterobacterales</taxon>
        <taxon>Yersiniaceae</taxon>
        <taxon>Yersinia</taxon>
    </lineage>
</organism>
<dbReference type="Pfam" id="PF13274">
    <property type="entry name" value="SocA_Panacea"/>
    <property type="match status" value="1"/>
</dbReference>
<dbReference type="Proteomes" id="UP000698240">
    <property type="component" value="Unassembled WGS sequence"/>
</dbReference>
<feature type="domain" description="Antitoxin SocA-like Panacea" evidence="1">
    <location>
        <begin position="28"/>
        <end position="126"/>
    </location>
</feature>
<name>A0AA90XZV8_9GAMM</name>
<evidence type="ECO:0000259" key="1">
    <source>
        <dbReference type="Pfam" id="PF13274"/>
    </source>
</evidence>
<comment type="caution">
    <text evidence="2">The sequence shown here is derived from an EMBL/GenBank/DDBJ whole genome shotgun (WGS) entry which is preliminary data.</text>
</comment>
<reference evidence="2" key="1">
    <citation type="submission" date="2020-03" db="EMBL/GenBank/DDBJ databases">
        <authorList>
            <person name="Kislichkina A."/>
            <person name="Dentovskaya S."/>
            <person name="Shaikhutdinov R."/>
            <person name="Ivanov S."/>
            <person name="Sizova A."/>
            <person name="Solomentsev V."/>
            <person name="Bogun A."/>
        </authorList>
    </citation>
    <scope>NUCLEOTIDE SEQUENCE</scope>
    <source>
        <strain evidence="2">SCPM-O-B-8025</strain>
    </source>
</reference>
<dbReference type="InterPro" id="IPR025272">
    <property type="entry name" value="SocA_Panacea"/>
</dbReference>
<sequence length="158" mass="17409">MYSPIQVANKFIELAATNGTPITQMQAQKLTYIAHGISLGHRGVALLSDPVCAWRYGPVLPSLYHLLKHYGSHGITAPVSAQDFSVFGAEPDDYTNSLVRSVFETYGKYSAEQLSEFTHRTGTPWHQAMASGSTIISDHVISDYYKRLMARDPSCIGL</sequence>
<dbReference type="RefSeq" id="WP_167311490.1">
    <property type="nucleotide sequence ID" value="NZ_JAASAN010000005.1"/>
</dbReference>
<protein>
    <submittedName>
        <fullName evidence="2">SocA family protein</fullName>
    </submittedName>
</protein>
<evidence type="ECO:0000313" key="3">
    <source>
        <dbReference type="Proteomes" id="UP000698240"/>
    </source>
</evidence>
<gene>
    <name evidence="2" type="ORF">HB980_14210</name>
</gene>
<proteinExistence type="predicted"/>